<dbReference type="EnsemblMetazoa" id="RPRC013051-RA">
    <property type="protein sequence ID" value="RPRC013051-PA"/>
    <property type="gene ID" value="RPRC013051"/>
</dbReference>
<proteinExistence type="predicted"/>
<dbReference type="VEuPathDB" id="VectorBase:RPRC013051"/>
<feature type="region of interest" description="Disordered" evidence="1">
    <location>
        <begin position="1"/>
        <end position="35"/>
    </location>
</feature>
<feature type="compositionally biased region" description="Basic and acidic residues" evidence="1">
    <location>
        <begin position="8"/>
        <end position="35"/>
    </location>
</feature>
<evidence type="ECO:0000256" key="1">
    <source>
        <dbReference type="SAM" id="MobiDB-lite"/>
    </source>
</evidence>
<protein>
    <submittedName>
        <fullName evidence="2">Uncharacterized protein</fullName>
    </submittedName>
</protein>
<accession>T1I9T0</accession>
<dbReference type="EMBL" id="ACPB03008498">
    <property type="status" value="NOT_ANNOTATED_CDS"/>
    <property type="molecule type" value="Genomic_DNA"/>
</dbReference>
<dbReference type="Proteomes" id="UP000015103">
    <property type="component" value="Unassembled WGS sequence"/>
</dbReference>
<evidence type="ECO:0000313" key="3">
    <source>
        <dbReference type="Proteomes" id="UP000015103"/>
    </source>
</evidence>
<reference evidence="2" key="1">
    <citation type="submission" date="2015-05" db="UniProtKB">
        <authorList>
            <consortium name="EnsemblMetazoa"/>
        </authorList>
    </citation>
    <scope>IDENTIFICATION</scope>
</reference>
<organism evidence="2 3">
    <name type="scientific">Rhodnius prolixus</name>
    <name type="common">Triatomid bug</name>
    <dbReference type="NCBI Taxonomy" id="13249"/>
    <lineage>
        <taxon>Eukaryota</taxon>
        <taxon>Metazoa</taxon>
        <taxon>Ecdysozoa</taxon>
        <taxon>Arthropoda</taxon>
        <taxon>Hexapoda</taxon>
        <taxon>Insecta</taxon>
        <taxon>Pterygota</taxon>
        <taxon>Neoptera</taxon>
        <taxon>Paraneoptera</taxon>
        <taxon>Hemiptera</taxon>
        <taxon>Heteroptera</taxon>
        <taxon>Panheteroptera</taxon>
        <taxon>Cimicomorpha</taxon>
        <taxon>Reduviidae</taxon>
        <taxon>Triatominae</taxon>
        <taxon>Rhodnius</taxon>
    </lineage>
</organism>
<evidence type="ECO:0000313" key="2">
    <source>
        <dbReference type="EnsemblMetazoa" id="RPRC013051-PA"/>
    </source>
</evidence>
<sequence>MPQPTPKVHVERSRPNIAEMNKHNTDTEGREQKKTDEPYVEFNTNRPEDEDGTRLVYQDLTTILQIGGEYSLFILYFLQTTGYIHI</sequence>
<dbReference type="HOGENOM" id="CLU_2500718_0_0_1"/>
<dbReference type="InParanoid" id="T1I9T0"/>
<dbReference type="AlphaFoldDB" id="T1I9T0"/>
<keyword evidence="3" id="KW-1185">Reference proteome</keyword>
<name>T1I9T0_RHOPR</name>